<gene>
    <name evidence="2" type="ORF">PRCDC_0218200</name>
</gene>
<evidence type="ECO:0000313" key="3">
    <source>
        <dbReference type="Proteomes" id="UP000027581"/>
    </source>
</evidence>
<feature type="transmembrane region" description="Helical" evidence="1">
    <location>
        <begin position="85"/>
        <end position="105"/>
    </location>
</feature>
<keyword evidence="1" id="KW-0812">Transmembrane</keyword>
<dbReference type="EMBL" id="HG810763">
    <property type="protein sequence ID" value="CDO62417.1"/>
    <property type="molecule type" value="Genomic_DNA"/>
</dbReference>
<proteinExistence type="predicted"/>
<protein>
    <submittedName>
        <fullName evidence="2">Uncharacterized protein</fullName>
    </submittedName>
</protein>
<evidence type="ECO:0000313" key="2">
    <source>
        <dbReference type="EMBL" id="CDO62417.1"/>
    </source>
</evidence>
<reference evidence="2" key="2">
    <citation type="submission" date="2014-05" db="EMBL/GenBank/DDBJ databases">
        <title>The genome sequences of chimpanzee malaria parasites reveal the path to human adaptation.</title>
        <authorList>
            <person name="Otto T.D."/>
            <person name="Rayner J.C."/>
            <person name="Boehme U."/>
            <person name="Pain A."/>
            <person name="Spottiswoode N."/>
            <person name="Sanders M."/>
            <person name="Quail M."/>
            <person name="Ollomo B."/>
            <person name="Renaud F."/>
            <person name="Thomas A.W."/>
            <person name="Prugnolle F."/>
            <person name="Conway D.J."/>
            <person name="Newbold C."/>
            <person name="Berriman M."/>
        </authorList>
    </citation>
    <scope>NUCLEOTIDE SEQUENCE [LARGE SCALE GENOMIC DNA]</scope>
    <source>
        <strain evidence="2">CDC</strain>
    </source>
</reference>
<accession>A0A060RS69</accession>
<organism evidence="2 3">
    <name type="scientific">Plasmodium reichenowi</name>
    <dbReference type="NCBI Taxonomy" id="5854"/>
    <lineage>
        <taxon>Eukaryota</taxon>
        <taxon>Sar</taxon>
        <taxon>Alveolata</taxon>
        <taxon>Apicomplexa</taxon>
        <taxon>Aconoidasida</taxon>
        <taxon>Haemosporida</taxon>
        <taxon>Plasmodiidae</taxon>
        <taxon>Plasmodium</taxon>
        <taxon>Plasmodium (Laverania)</taxon>
    </lineage>
</organism>
<keyword evidence="1" id="KW-0472">Membrane</keyword>
<dbReference type="VEuPathDB" id="PlasmoDB:PRCDC_0218200"/>
<evidence type="ECO:0000256" key="1">
    <source>
        <dbReference type="SAM" id="Phobius"/>
    </source>
</evidence>
<dbReference type="VEuPathDB" id="PlasmoDB:PRG01_0218500"/>
<keyword evidence="3" id="KW-1185">Reference proteome</keyword>
<keyword evidence="1" id="KW-1133">Transmembrane helix</keyword>
<name>A0A060RS69_PLARE</name>
<sequence>MIDKVLKIRRGIYNICHIAYVYKKPPYKNPLNILFYKKTQNYHCSEKRNDNKKENINEQINKQINNQINEKDDLLWNIFMFDRNISFFSVSFYVLLCATLTLHFYNNYYTNNKTTELDKAKEREQRNLIEVQEKRNQRGGNNT</sequence>
<dbReference type="AlphaFoldDB" id="A0A060RS69"/>
<dbReference type="Proteomes" id="UP000027581">
    <property type="component" value="Unassembled WGS sequence"/>
</dbReference>
<reference evidence="2" key="1">
    <citation type="submission" date="2014-01" db="EMBL/GenBank/DDBJ databases">
        <authorList>
            <person name="Aslett M."/>
        </authorList>
    </citation>
    <scope>NUCLEOTIDE SEQUENCE</scope>
    <source>
        <strain evidence="2">CDC</strain>
    </source>
</reference>